<dbReference type="InterPro" id="IPR017850">
    <property type="entry name" value="Alkaline_phosphatase_core_sf"/>
</dbReference>
<evidence type="ECO:0000256" key="2">
    <source>
        <dbReference type="ARBA" id="ARBA00008779"/>
    </source>
</evidence>
<dbReference type="STRING" id="1936003.STSP2_00836"/>
<dbReference type="GO" id="GO:0047753">
    <property type="term" value="F:choline-sulfatase activity"/>
    <property type="evidence" value="ECO:0007669"/>
    <property type="project" value="UniProtKB-EC"/>
</dbReference>
<dbReference type="InterPro" id="IPR006311">
    <property type="entry name" value="TAT_signal"/>
</dbReference>
<accession>A0A1U9NIW8</accession>
<evidence type="ECO:0000256" key="6">
    <source>
        <dbReference type="ARBA" id="ARBA00022837"/>
    </source>
</evidence>
<dbReference type="PROSITE" id="PS51318">
    <property type="entry name" value="TAT"/>
    <property type="match status" value="1"/>
</dbReference>
<evidence type="ECO:0000256" key="1">
    <source>
        <dbReference type="ARBA" id="ARBA00001913"/>
    </source>
</evidence>
<dbReference type="EMBL" id="CP019791">
    <property type="protein sequence ID" value="AQT67688.1"/>
    <property type="molecule type" value="Genomic_DNA"/>
</dbReference>
<dbReference type="Gene3D" id="3.40.720.10">
    <property type="entry name" value="Alkaline Phosphatase, subunit A"/>
    <property type="match status" value="1"/>
</dbReference>
<dbReference type="RefSeq" id="WP_146663996.1">
    <property type="nucleotide sequence ID" value="NZ_CP019791.1"/>
</dbReference>
<proteinExistence type="inferred from homology"/>
<dbReference type="InterPro" id="IPR000917">
    <property type="entry name" value="Sulfatase_N"/>
</dbReference>
<evidence type="ECO:0000256" key="4">
    <source>
        <dbReference type="ARBA" id="ARBA00022729"/>
    </source>
</evidence>
<organism evidence="8 9">
    <name type="scientific">Anaerohalosphaera lusitana</name>
    <dbReference type="NCBI Taxonomy" id="1936003"/>
    <lineage>
        <taxon>Bacteria</taxon>
        <taxon>Pseudomonadati</taxon>
        <taxon>Planctomycetota</taxon>
        <taxon>Phycisphaerae</taxon>
        <taxon>Sedimentisphaerales</taxon>
        <taxon>Anaerohalosphaeraceae</taxon>
        <taxon>Anaerohalosphaera</taxon>
    </lineage>
</organism>
<name>A0A1U9NIW8_9BACT</name>
<protein>
    <submittedName>
        <fullName evidence="8">Choline-sulfatase</fullName>
        <ecNumber evidence="8">3.1.6.6</ecNumber>
    </submittedName>
</protein>
<sequence length="483" mass="54412">MCDWVVGRREFLKGLGLGAVCLGLSPVLGAVGGSSGKKGKPNVLFIAVDDLRPELGCYGQGHIKSPNIDRLADTGTLFRRAYCNVPVCGPSRVSLMTGLRVGSGAWKTAGIKREFTSLPAYFKRNGYTAVSNGKIFHHMHDREEDWSREPWRSVPIYHGGNWAKYNKNGLWQDEESGEHINPSKGRGPYYECADVEDDAYQDGKLAEKAVRDMRELASADEPFFLACGFWRPHLPLNAPKKYWDMYDAEEIELADNRFRPKNLPKQVRNSGEIFQYSEVREGFNSYEFHRRTRHAYYACVSYVDAQIGKLLDELDRLGIADNTIVVLWGDHGWHLGEHDFWGKHNTLNNALQSPLIVRDPRGEAGATDSLAEFVDVYPTLCELAGVAVPDHLDGKSLAGVMKDTDVRIHDAVFARWGDAVAMKTDRYLYTEWVKGGETTGRMLFDHKNDPEENINIAEKPENAELVKRLSGKVHEHLRILSDK</sequence>
<dbReference type="NCBIfam" id="TIGR01409">
    <property type="entry name" value="TAT_signal_seq"/>
    <property type="match status" value="1"/>
</dbReference>
<evidence type="ECO:0000313" key="8">
    <source>
        <dbReference type="EMBL" id="AQT67688.1"/>
    </source>
</evidence>
<dbReference type="SUPFAM" id="SSF53649">
    <property type="entry name" value="Alkaline phosphatase-like"/>
    <property type="match status" value="1"/>
</dbReference>
<dbReference type="EC" id="3.1.6.6" evidence="8"/>
<evidence type="ECO:0000259" key="7">
    <source>
        <dbReference type="Pfam" id="PF00884"/>
    </source>
</evidence>
<dbReference type="GO" id="GO:0004423">
    <property type="term" value="F:iduronate-2-sulfatase activity"/>
    <property type="evidence" value="ECO:0007669"/>
    <property type="project" value="InterPro"/>
</dbReference>
<comment type="cofactor">
    <cofactor evidence="1">
        <name>Ca(2+)</name>
        <dbReference type="ChEBI" id="CHEBI:29108"/>
    </cofactor>
</comment>
<evidence type="ECO:0000313" key="9">
    <source>
        <dbReference type="Proteomes" id="UP000189674"/>
    </source>
</evidence>
<dbReference type="AlphaFoldDB" id="A0A1U9NIW8"/>
<keyword evidence="6" id="KW-0106">Calcium</keyword>
<keyword evidence="9" id="KW-1185">Reference proteome</keyword>
<dbReference type="GO" id="GO:0046872">
    <property type="term" value="F:metal ion binding"/>
    <property type="evidence" value="ECO:0007669"/>
    <property type="project" value="UniProtKB-KW"/>
</dbReference>
<dbReference type="OrthoDB" id="9782218at2"/>
<evidence type="ECO:0000256" key="3">
    <source>
        <dbReference type="ARBA" id="ARBA00022723"/>
    </source>
</evidence>
<dbReference type="PANTHER" id="PTHR45953">
    <property type="entry name" value="IDURONATE 2-SULFATASE"/>
    <property type="match status" value="1"/>
</dbReference>
<dbReference type="GO" id="GO:0005737">
    <property type="term" value="C:cytoplasm"/>
    <property type="evidence" value="ECO:0007669"/>
    <property type="project" value="TreeGrafter"/>
</dbReference>
<dbReference type="KEGG" id="alus:STSP2_00836"/>
<dbReference type="Pfam" id="PF00884">
    <property type="entry name" value="Sulfatase"/>
    <property type="match status" value="1"/>
</dbReference>
<dbReference type="Proteomes" id="UP000189674">
    <property type="component" value="Chromosome"/>
</dbReference>
<comment type="similarity">
    <text evidence="2">Belongs to the sulfatase family.</text>
</comment>
<dbReference type="InterPro" id="IPR035874">
    <property type="entry name" value="IDS"/>
</dbReference>
<reference evidence="9" key="1">
    <citation type="submission" date="2017-02" db="EMBL/GenBank/DDBJ databases">
        <title>Comparative genomics and description of representatives of a novel lineage of planctomycetes thriving in anoxic sediments.</title>
        <authorList>
            <person name="Spring S."/>
            <person name="Bunk B."/>
            <person name="Sproer C."/>
        </authorList>
    </citation>
    <scope>NUCLEOTIDE SEQUENCE [LARGE SCALE GENOMIC DNA]</scope>
    <source>
        <strain evidence="9">ST-NAGAB-D1</strain>
    </source>
</reference>
<keyword evidence="5 8" id="KW-0378">Hydrolase</keyword>
<keyword evidence="3" id="KW-0479">Metal-binding</keyword>
<dbReference type="PROSITE" id="PS00523">
    <property type="entry name" value="SULFATASE_1"/>
    <property type="match status" value="1"/>
</dbReference>
<dbReference type="CDD" id="cd16030">
    <property type="entry name" value="iduronate-2-sulfatase"/>
    <property type="match status" value="1"/>
</dbReference>
<dbReference type="InterPro" id="IPR024607">
    <property type="entry name" value="Sulfatase_CS"/>
</dbReference>
<feature type="domain" description="Sulfatase N-terminal" evidence="7">
    <location>
        <begin position="41"/>
        <end position="386"/>
    </location>
</feature>
<keyword evidence="4" id="KW-0732">Signal</keyword>
<evidence type="ECO:0000256" key="5">
    <source>
        <dbReference type="ARBA" id="ARBA00022801"/>
    </source>
</evidence>
<dbReference type="PANTHER" id="PTHR45953:SF1">
    <property type="entry name" value="IDURONATE 2-SULFATASE"/>
    <property type="match status" value="1"/>
</dbReference>
<gene>
    <name evidence="8" type="primary">betC_2</name>
    <name evidence="8" type="ORF">STSP2_00836</name>
</gene>
<dbReference type="InterPro" id="IPR019546">
    <property type="entry name" value="TAT_signal_bac_arc"/>
</dbReference>